<feature type="domain" description="Pycsar effector protein" evidence="9">
    <location>
        <begin position="19"/>
        <end position="172"/>
    </location>
</feature>
<comment type="subcellular location">
    <subcellularLocation>
        <location evidence="1">Cell membrane</location>
    </subcellularLocation>
</comment>
<evidence type="ECO:0000256" key="7">
    <source>
        <dbReference type="ARBA" id="ARBA00023136"/>
    </source>
</evidence>
<sequence length="182" mass="18101">MTPMTSTPTPPGESGPYMLASLQSAHQHADTKAGILAAAQAALTGTAGSWTWHAAELWRRGGGTGVLAGALLVLFACGLSGGVGCLAAALRPRVWRPSAANRYSYVHFASGGGLPGADGADGADGANGADGTAAERAELAPALRFLARVAVVKYRCVTGAVVCTAVMGASAGLCLALRPLLG</sequence>
<proteinExistence type="predicted"/>
<evidence type="ECO:0000256" key="8">
    <source>
        <dbReference type="SAM" id="Phobius"/>
    </source>
</evidence>
<keyword evidence="2" id="KW-1003">Cell membrane</keyword>
<keyword evidence="3 8" id="KW-0812">Transmembrane</keyword>
<keyword evidence="7 8" id="KW-0472">Membrane</keyword>
<evidence type="ECO:0000256" key="3">
    <source>
        <dbReference type="ARBA" id="ARBA00022692"/>
    </source>
</evidence>
<evidence type="ECO:0000256" key="5">
    <source>
        <dbReference type="ARBA" id="ARBA00022989"/>
    </source>
</evidence>
<dbReference type="Proteomes" id="UP001500879">
    <property type="component" value="Unassembled WGS sequence"/>
</dbReference>
<organism evidence="10 11">
    <name type="scientific">Streptomyces luteireticuli</name>
    <dbReference type="NCBI Taxonomy" id="173858"/>
    <lineage>
        <taxon>Bacteria</taxon>
        <taxon>Bacillati</taxon>
        <taxon>Actinomycetota</taxon>
        <taxon>Actinomycetes</taxon>
        <taxon>Kitasatosporales</taxon>
        <taxon>Streptomycetaceae</taxon>
        <taxon>Streptomyces</taxon>
    </lineage>
</organism>
<evidence type="ECO:0000313" key="11">
    <source>
        <dbReference type="Proteomes" id="UP001500879"/>
    </source>
</evidence>
<feature type="transmembrane region" description="Helical" evidence="8">
    <location>
        <begin position="156"/>
        <end position="181"/>
    </location>
</feature>
<evidence type="ECO:0000313" key="10">
    <source>
        <dbReference type="EMBL" id="GAA0402616.1"/>
    </source>
</evidence>
<evidence type="ECO:0000259" key="9">
    <source>
        <dbReference type="Pfam" id="PF18967"/>
    </source>
</evidence>
<protein>
    <recommendedName>
        <fullName evidence="9">Pycsar effector protein domain-containing protein</fullName>
    </recommendedName>
</protein>
<reference evidence="11" key="1">
    <citation type="journal article" date="2019" name="Int. J. Syst. Evol. Microbiol.">
        <title>The Global Catalogue of Microorganisms (GCM) 10K type strain sequencing project: providing services to taxonomists for standard genome sequencing and annotation.</title>
        <authorList>
            <consortium name="The Broad Institute Genomics Platform"/>
            <consortium name="The Broad Institute Genome Sequencing Center for Infectious Disease"/>
            <person name="Wu L."/>
            <person name="Ma J."/>
        </authorList>
    </citation>
    <scope>NUCLEOTIDE SEQUENCE [LARGE SCALE GENOMIC DNA]</scope>
    <source>
        <strain evidence="11">JCM 4788</strain>
    </source>
</reference>
<evidence type="ECO:0000256" key="6">
    <source>
        <dbReference type="ARBA" id="ARBA00023118"/>
    </source>
</evidence>
<feature type="transmembrane region" description="Helical" evidence="8">
    <location>
        <begin position="66"/>
        <end position="90"/>
    </location>
</feature>
<keyword evidence="5 8" id="KW-1133">Transmembrane helix</keyword>
<dbReference type="Pfam" id="PF18967">
    <property type="entry name" value="PycTM"/>
    <property type="match status" value="1"/>
</dbReference>
<evidence type="ECO:0000256" key="1">
    <source>
        <dbReference type="ARBA" id="ARBA00004236"/>
    </source>
</evidence>
<keyword evidence="11" id="KW-1185">Reference proteome</keyword>
<comment type="caution">
    <text evidence="10">The sequence shown here is derived from an EMBL/GenBank/DDBJ whole genome shotgun (WGS) entry which is preliminary data.</text>
</comment>
<dbReference type="EMBL" id="BAAABX010000025">
    <property type="protein sequence ID" value="GAA0402616.1"/>
    <property type="molecule type" value="Genomic_DNA"/>
</dbReference>
<keyword evidence="6" id="KW-0051">Antiviral defense</keyword>
<evidence type="ECO:0000256" key="4">
    <source>
        <dbReference type="ARBA" id="ARBA00022741"/>
    </source>
</evidence>
<keyword evidence="4" id="KW-0547">Nucleotide-binding</keyword>
<gene>
    <name evidence="10" type="ORF">GCM10010357_24550</name>
</gene>
<evidence type="ECO:0000256" key="2">
    <source>
        <dbReference type="ARBA" id="ARBA00022475"/>
    </source>
</evidence>
<name>A0ABP3IGT3_9ACTN</name>
<dbReference type="InterPro" id="IPR043760">
    <property type="entry name" value="PycTM_dom"/>
</dbReference>
<accession>A0ABP3IGT3</accession>
<dbReference type="RefSeq" id="WP_344023130.1">
    <property type="nucleotide sequence ID" value="NZ_BAAABX010000025.1"/>
</dbReference>